<protein>
    <submittedName>
        <fullName evidence="2">Uncharacterized protein</fullName>
    </submittedName>
</protein>
<feature type="region of interest" description="Disordered" evidence="1">
    <location>
        <begin position="125"/>
        <end position="185"/>
    </location>
</feature>
<reference evidence="2 3" key="1">
    <citation type="journal article" date="2018" name="Nat. Ecol. Evol.">
        <title>Pezizomycetes genomes reveal the molecular basis of ectomycorrhizal truffle lifestyle.</title>
        <authorList>
            <person name="Murat C."/>
            <person name="Payen T."/>
            <person name="Noel B."/>
            <person name="Kuo A."/>
            <person name="Morin E."/>
            <person name="Chen J."/>
            <person name="Kohler A."/>
            <person name="Krizsan K."/>
            <person name="Balestrini R."/>
            <person name="Da Silva C."/>
            <person name="Montanini B."/>
            <person name="Hainaut M."/>
            <person name="Levati E."/>
            <person name="Barry K.W."/>
            <person name="Belfiori B."/>
            <person name="Cichocki N."/>
            <person name="Clum A."/>
            <person name="Dockter R.B."/>
            <person name="Fauchery L."/>
            <person name="Guy J."/>
            <person name="Iotti M."/>
            <person name="Le Tacon F."/>
            <person name="Lindquist E.A."/>
            <person name="Lipzen A."/>
            <person name="Malagnac F."/>
            <person name="Mello A."/>
            <person name="Molinier V."/>
            <person name="Miyauchi S."/>
            <person name="Poulain J."/>
            <person name="Riccioni C."/>
            <person name="Rubini A."/>
            <person name="Sitrit Y."/>
            <person name="Splivallo R."/>
            <person name="Traeger S."/>
            <person name="Wang M."/>
            <person name="Zifcakova L."/>
            <person name="Wipf D."/>
            <person name="Zambonelli A."/>
            <person name="Paolocci F."/>
            <person name="Nowrousian M."/>
            <person name="Ottonello S."/>
            <person name="Baldrian P."/>
            <person name="Spatafora J.W."/>
            <person name="Henrissat B."/>
            <person name="Nagy L.G."/>
            <person name="Aury J.M."/>
            <person name="Wincker P."/>
            <person name="Grigoriev I.V."/>
            <person name="Bonfante P."/>
            <person name="Martin F.M."/>
        </authorList>
    </citation>
    <scope>NUCLEOTIDE SEQUENCE [LARGE SCALE GENOMIC DNA]</scope>
    <source>
        <strain evidence="2 3">RN42</strain>
    </source>
</reference>
<evidence type="ECO:0000256" key="1">
    <source>
        <dbReference type="SAM" id="MobiDB-lite"/>
    </source>
</evidence>
<organism evidence="2 3">
    <name type="scientific">Ascobolus immersus RN42</name>
    <dbReference type="NCBI Taxonomy" id="1160509"/>
    <lineage>
        <taxon>Eukaryota</taxon>
        <taxon>Fungi</taxon>
        <taxon>Dikarya</taxon>
        <taxon>Ascomycota</taxon>
        <taxon>Pezizomycotina</taxon>
        <taxon>Pezizomycetes</taxon>
        <taxon>Pezizales</taxon>
        <taxon>Ascobolaceae</taxon>
        <taxon>Ascobolus</taxon>
    </lineage>
</organism>
<sequence length="462" mass="49895">MGRGLAPRAGFLVFGEEIIKEEQNAWECVNDTEYLHARETNGASWVERVVVEAGVIVEMSVYITTRDPRYKKTTISIPRRIRTTLKRRDVQPGQVFSDGIPIRDILVSHRATLDNLARIRSCGTIEYTNDPPSEPSPPATAASSPSPAPPQSALSRSSPVPIHRSRGRGGYRGARSRTFSIRPPTHGSVAAAVRMRATLAHLSSLPPSEAVLPSSPLLEPTISLPIPASVAGAAPGLSVEPSIATTNTNPACYSHLDSTSSAPGEDDEVTAPLPNASALVTVAKPQAPPPAFPPPTSDISQPLFRHSQKPASPEYNPAALSALPSDAEPSLPCSALLSSDQSATIPNPNTRVSKKRKLETSVDQGQSDRKVIVELTRQLEVEKARRIAAEAKVVVMEGRWRALAEESARSQVALVESVALVSRLINRPTAFQEWPTWEELDNHVQDDSVVTKDTDVEDMEEK</sequence>
<dbReference type="EMBL" id="ML119807">
    <property type="protein sequence ID" value="RPA73896.1"/>
    <property type="molecule type" value="Genomic_DNA"/>
</dbReference>
<dbReference type="Proteomes" id="UP000275078">
    <property type="component" value="Unassembled WGS sequence"/>
</dbReference>
<evidence type="ECO:0000313" key="2">
    <source>
        <dbReference type="EMBL" id="RPA73896.1"/>
    </source>
</evidence>
<dbReference type="AlphaFoldDB" id="A0A3N4HLW3"/>
<feature type="region of interest" description="Disordered" evidence="1">
    <location>
        <begin position="284"/>
        <end position="362"/>
    </location>
</feature>
<accession>A0A3N4HLW3</accession>
<gene>
    <name evidence="2" type="ORF">BJ508DRAFT_313345</name>
</gene>
<keyword evidence="3" id="KW-1185">Reference proteome</keyword>
<feature type="compositionally biased region" description="Pro residues" evidence="1">
    <location>
        <begin position="286"/>
        <end position="296"/>
    </location>
</feature>
<feature type="compositionally biased region" description="Low complexity" evidence="1">
    <location>
        <begin position="139"/>
        <end position="159"/>
    </location>
</feature>
<feature type="compositionally biased region" description="Polar residues" evidence="1">
    <location>
        <begin position="336"/>
        <end position="351"/>
    </location>
</feature>
<proteinExistence type="predicted"/>
<name>A0A3N4HLW3_ASCIM</name>
<evidence type="ECO:0000313" key="3">
    <source>
        <dbReference type="Proteomes" id="UP000275078"/>
    </source>
</evidence>